<organism evidence="1 2">
    <name type="scientific">Bacillus changyiensis</name>
    <dbReference type="NCBI Taxonomy" id="3004103"/>
    <lineage>
        <taxon>Bacteria</taxon>
        <taxon>Bacillati</taxon>
        <taxon>Bacillota</taxon>
        <taxon>Bacilli</taxon>
        <taxon>Bacillales</taxon>
        <taxon>Bacillaceae</taxon>
        <taxon>Bacillus</taxon>
    </lineage>
</organism>
<gene>
    <name evidence="1" type="ORF">PJ311_10840</name>
</gene>
<sequence length="189" mass="20502">MTAKRKVILVTDGDIYAAKAIEYAAQQIGGRCISQSMGNPSEKTGPELVTMILQTPYDPVFVMFDDSGLPGEGPGEAAMKYVASHTQIEVLGVIAVASKTHHAEWTRIDVSIDAEGELTEFGVDKYGVQEFDVKRMSGDTVYCLDQLDVPIIVGIGDIGKMARKDDVKKGSPITMKAVELILERSGYDE</sequence>
<dbReference type="Proteomes" id="UP001211894">
    <property type="component" value="Unassembled WGS sequence"/>
</dbReference>
<evidence type="ECO:0000313" key="1">
    <source>
        <dbReference type="EMBL" id="MDA7027105.1"/>
    </source>
</evidence>
<name>A0ABT4X488_9BACI</name>
<accession>A0ABT4X488</accession>
<evidence type="ECO:0000313" key="2">
    <source>
        <dbReference type="Proteomes" id="UP001211894"/>
    </source>
</evidence>
<protein>
    <submittedName>
        <fullName evidence="1">Stage V sporulation protein AE</fullName>
    </submittedName>
</protein>
<comment type="caution">
    <text evidence="1">The sequence shown here is derived from an EMBL/GenBank/DDBJ whole genome shotgun (WGS) entry which is preliminary data.</text>
</comment>
<keyword evidence="2" id="KW-1185">Reference proteome</keyword>
<dbReference type="InterPro" id="IPR025914">
    <property type="entry name" value="SpoVAE"/>
</dbReference>
<reference evidence="1 2" key="1">
    <citation type="submission" date="2023-01" db="EMBL/GenBank/DDBJ databases">
        <title>Bacillus changyiensis sp. nov., isolated from a coastal deposit.</title>
        <authorList>
            <person name="Xiao G."/>
            <person name="Lai Q."/>
            <person name="Hu Z."/>
            <person name="Shao Z."/>
        </authorList>
    </citation>
    <scope>NUCLEOTIDE SEQUENCE [LARGE SCALE GENOMIC DNA]</scope>
    <source>
        <strain evidence="1 2">CLL-7-23</strain>
    </source>
</reference>
<proteinExistence type="predicted"/>
<dbReference type="Pfam" id="PF14097">
    <property type="entry name" value="SpoVAE"/>
    <property type="match status" value="1"/>
</dbReference>
<dbReference type="RefSeq" id="WP_271340955.1">
    <property type="nucleotide sequence ID" value="NZ_JAQKAB010000006.1"/>
</dbReference>
<dbReference type="EMBL" id="JAQKAB010000006">
    <property type="protein sequence ID" value="MDA7027105.1"/>
    <property type="molecule type" value="Genomic_DNA"/>
</dbReference>